<dbReference type="PANTHER" id="PTHR30136:SF24">
    <property type="entry name" value="HTH-TYPE TRANSCRIPTIONAL REPRESSOR ALLR"/>
    <property type="match status" value="1"/>
</dbReference>
<gene>
    <name evidence="7" type="ORF">P8A20_03675</name>
</gene>
<dbReference type="PROSITE" id="PS51078">
    <property type="entry name" value="ICLR_ED"/>
    <property type="match status" value="1"/>
</dbReference>
<dbReference type="RefSeq" id="WP_147961127.1">
    <property type="nucleotide sequence ID" value="NZ_CP120983.1"/>
</dbReference>
<dbReference type="InterPro" id="IPR005471">
    <property type="entry name" value="Tscrpt_reg_IclR_N"/>
</dbReference>
<organism evidence="7 8">
    <name type="scientific">Streptomyces glycanivorans</name>
    <dbReference type="NCBI Taxonomy" id="3033808"/>
    <lineage>
        <taxon>Bacteria</taxon>
        <taxon>Bacillati</taxon>
        <taxon>Actinomycetota</taxon>
        <taxon>Actinomycetes</taxon>
        <taxon>Kitasatosporales</taxon>
        <taxon>Streptomycetaceae</taxon>
        <taxon>Streptomyces</taxon>
    </lineage>
</organism>
<dbReference type="SUPFAM" id="SSF46785">
    <property type="entry name" value="Winged helix' DNA-binding domain"/>
    <property type="match status" value="1"/>
</dbReference>
<feature type="domain" description="IclR-ED" evidence="6">
    <location>
        <begin position="88"/>
        <end position="262"/>
    </location>
</feature>
<dbReference type="Gene3D" id="3.30.450.40">
    <property type="match status" value="1"/>
</dbReference>
<evidence type="ECO:0000256" key="4">
    <source>
        <dbReference type="SAM" id="MobiDB-lite"/>
    </source>
</evidence>
<dbReference type="InterPro" id="IPR036390">
    <property type="entry name" value="WH_DNA-bd_sf"/>
</dbReference>
<proteinExistence type="predicted"/>
<evidence type="ECO:0000313" key="7">
    <source>
        <dbReference type="EMBL" id="WLQ62746.1"/>
    </source>
</evidence>
<dbReference type="EMBL" id="CP120983">
    <property type="protein sequence ID" value="WLQ62746.1"/>
    <property type="molecule type" value="Genomic_DNA"/>
</dbReference>
<dbReference type="Pfam" id="PF01614">
    <property type="entry name" value="IclR_C"/>
    <property type="match status" value="1"/>
</dbReference>
<evidence type="ECO:0000313" key="8">
    <source>
        <dbReference type="Proteomes" id="UP001224433"/>
    </source>
</evidence>
<dbReference type="InterPro" id="IPR050707">
    <property type="entry name" value="HTH_MetabolicPath_Reg"/>
</dbReference>
<dbReference type="InterPro" id="IPR029016">
    <property type="entry name" value="GAF-like_dom_sf"/>
</dbReference>
<reference evidence="7 8" key="1">
    <citation type="submission" date="2023-03" db="EMBL/GenBank/DDBJ databases">
        <title>Isolation and description of six Streptomyces strains from soil environments, able to metabolize different microbial glucans.</title>
        <authorList>
            <person name="Widen T."/>
            <person name="Larsbrink J."/>
        </authorList>
    </citation>
    <scope>NUCLEOTIDE SEQUENCE [LARGE SCALE GENOMIC DNA]</scope>
    <source>
        <strain evidence="7 8">Alt3</strain>
    </source>
</reference>
<keyword evidence="1" id="KW-0805">Transcription regulation</keyword>
<evidence type="ECO:0000259" key="6">
    <source>
        <dbReference type="PROSITE" id="PS51078"/>
    </source>
</evidence>
<name>A0ABY9J9U4_9ACTN</name>
<dbReference type="PROSITE" id="PS51077">
    <property type="entry name" value="HTH_ICLR"/>
    <property type="match status" value="1"/>
</dbReference>
<sequence length="271" mass="28493">MTPPTSRAKSATGTGGAAARAPGGAQAVRRALDVLHCFHDNGPDLSASDLARRLELSPSTAHRLARTLLGAGFLEQDARTARYRLGPAVTELGRLSYHQRGLHLAAPELTDLAERTGATADLALRSGPYAVIVAGGSVTPRTGLRRPLHSTALGKVLLAWARPGGSGPGTLPLHAFTERTIVDPVALQAELKRVRTDTYALNDGESAPGVRTLAVPVLDGAGHARFALAVRATPSVITEERTDWLLEQARSCARALEVLLLTPAERRAPAS</sequence>
<dbReference type="Pfam" id="PF09339">
    <property type="entry name" value="HTH_IclR"/>
    <property type="match status" value="1"/>
</dbReference>
<dbReference type="Proteomes" id="UP001224433">
    <property type="component" value="Chromosome"/>
</dbReference>
<evidence type="ECO:0000256" key="1">
    <source>
        <dbReference type="ARBA" id="ARBA00023015"/>
    </source>
</evidence>
<protein>
    <submittedName>
        <fullName evidence="7">IclR family transcriptional regulator</fullName>
    </submittedName>
</protein>
<feature type="domain" description="HTH iclR-type" evidence="5">
    <location>
        <begin position="25"/>
        <end position="87"/>
    </location>
</feature>
<dbReference type="InterPro" id="IPR014757">
    <property type="entry name" value="Tscrpt_reg_IclR_C"/>
</dbReference>
<dbReference type="SUPFAM" id="SSF55781">
    <property type="entry name" value="GAF domain-like"/>
    <property type="match status" value="1"/>
</dbReference>
<accession>A0ABY9J9U4</accession>
<dbReference type="SMART" id="SM00346">
    <property type="entry name" value="HTH_ICLR"/>
    <property type="match status" value="1"/>
</dbReference>
<dbReference type="PANTHER" id="PTHR30136">
    <property type="entry name" value="HELIX-TURN-HELIX TRANSCRIPTIONAL REGULATOR, ICLR FAMILY"/>
    <property type="match status" value="1"/>
</dbReference>
<keyword evidence="2" id="KW-0238">DNA-binding</keyword>
<feature type="compositionally biased region" description="Low complexity" evidence="4">
    <location>
        <begin position="7"/>
        <end position="23"/>
    </location>
</feature>
<keyword evidence="3" id="KW-0804">Transcription</keyword>
<evidence type="ECO:0000256" key="3">
    <source>
        <dbReference type="ARBA" id="ARBA00023163"/>
    </source>
</evidence>
<evidence type="ECO:0000256" key="2">
    <source>
        <dbReference type="ARBA" id="ARBA00023125"/>
    </source>
</evidence>
<dbReference type="InterPro" id="IPR036388">
    <property type="entry name" value="WH-like_DNA-bd_sf"/>
</dbReference>
<keyword evidence="8" id="KW-1185">Reference proteome</keyword>
<feature type="region of interest" description="Disordered" evidence="4">
    <location>
        <begin position="1"/>
        <end position="23"/>
    </location>
</feature>
<dbReference type="Gene3D" id="1.10.10.10">
    <property type="entry name" value="Winged helix-like DNA-binding domain superfamily/Winged helix DNA-binding domain"/>
    <property type="match status" value="1"/>
</dbReference>
<evidence type="ECO:0000259" key="5">
    <source>
        <dbReference type="PROSITE" id="PS51077"/>
    </source>
</evidence>